<dbReference type="InterPro" id="IPR013149">
    <property type="entry name" value="ADH-like_C"/>
</dbReference>
<comment type="caution">
    <text evidence="4">The sequence shown here is derived from an EMBL/GenBank/DDBJ whole genome shotgun (WGS) entry which is preliminary data.</text>
</comment>
<dbReference type="InterPro" id="IPR036291">
    <property type="entry name" value="NAD(P)-bd_dom_sf"/>
</dbReference>
<evidence type="ECO:0000259" key="3">
    <source>
        <dbReference type="Pfam" id="PF16884"/>
    </source>
</evidence>
<keyword evidence="1" id="KW-0560">Oxidoreductase</keyword>
<evidence type="ECO:0000313" key="5">
    <source>
        <dbReference type="Proteomes" id="UP001164286"/>
    </source>
</evidence>
<name>A0AA38HF17_9TREE</name>
<dbReference type="Pfam" id="PF00107">
    <property type="entry name" value="ADH_zinc_N"/>
    <property type="match status" value="1"/>
</dbReference>
<dbReference type="Gene3D" id="3.40.50.720">
    <property type="entry name" value="NAD(P)-binding Rossmann-like Domain"/>
    <property type="match status" value="1"/>
</dbReference>
<evidence type="ECO:0000313" key="4">
    <source>
        <dbReference type="EMBL" id="KAI9639200.1"/>
    </source>
</evidence>
<dbReference type="SUPFAM" id="SSF50129">
    <property type="entry name" value="GroES-like"/>
    <property type="match status" value="1"/>
</dbReference>
<sequence length="340" mass="37443">MPSTRVITLANPPKGDIKPDTFKVETQDLPAVEDGQVLLKTVALGNLPAMRTWMDNEIDPKRLYAPPIKQGEVVRAPGIGEVVESKSDKLKVGQRVTAMMGWTEYKVIKPEEIMSVVNDIKGKSEFLPLTLLGVNGLTAWAGVFREMNLKPEHTLLVSGAAGSVGTCLVQLAKHVVGCKRVVGIAGGKEKCDWVKSLGADECVDYKSASFAKDLEAALPDETDFFFDNVGGEVLNEALTRVKRYGHITVCGAISGYHGKPLQLTNWREVVYNRYTLKGFILSDHAKDFPQAAKELRQWVEEGKLTVDRETVVDTKFEGIPQTWQKLFTGENQGTLVTKLV</sequence>
<evidence type="ECO:0000259" key="2">
    <source>
        <dbReference type="Pfam" id="PF00107"/>
    </source>
</evidence>
<dbReference type="SUPFAM" id="SSF51735">
    <property type="entry name" value="NAD(P)-binding Rossmann-fold domains"/>
    <property type="match status" value="1"/>
</dbReference>
<proteinExistence type="predicted"/>
<dbReference type="GO" id="GO:0016628">
    <property type="term" value="F:oxidoreductase activity, acting on the CH-CH group of donors, NAD or NADP as acceptor"/>
    <property type="evidence" value="ECO:0007669"/>
    <property type="project" value="InterPro"/>
</dbReference>
<feature type="domain" description="Alcohol dehydrogenase-like C-terminal" evidence="2">
    <location>
        <begin position="164"/>
        <end position="295"/>
    </location>
</feature>
<dbReference type="PANTHER" id="PTHR43205">
    <property type="entry name" value="PROSTAGLANDIN REDUCTASE"/>
    <property type="match status" value="1"/>
</dbReference>
<evidence type="ECO:0000256" key="1">
    <source>
        <dbReference type="ARBA" id="ARBA00023002"/>
    </source>
</evidence>
<dbReference type="GeneID" id="77729828"/>
<dbReference type="InterPro" id="IPR041694">
    <property type="entry name" value="ADH_N_2"/>
</dbReference>
<reference evidence="4" key="1">
    <citation type="journal article" date="2022" name="G3 (Bethesda)">
        <title>High quality genome of the basidiomycete yeast Dioszegia hungarica PDD-24b-2 isolated from cloud water.</title>
        <authorList>
            <person name="Jarrige D."/>
            <person name="Haridas S."/>
            <person name="Bleykasten-Grosshans C."/>
            <person name="Joly M."/>
            <person name="Nadalig T."/>
            <person name="Sancelme M."/>
            <person name="Vuilleumier S."/>
            <person name="Grigoriev I.V."/>
            <person name="Amato P."/>
            <person name="Bringel F."/>
        </authorList>
    </citation>
    <scope>NUCLEOTIDE SEQUENCE</scope>
    <source>
        <strain evidence="4">PDD-24b-2</strain>
    </source>
</reference>
<protein>
    <recommendedName>
        <fullName evidence="6">Enoyl reductase (ER) domain-containing protein</fullName>
    </recommendedName>
</protein>
<dbReference type="InterPro" id="IPR045010">
    <property type="entry name" value="MDR_fam"/>
</dbReference>
<dbReference type="Gene3D" id="3.90.180.10">
    <property type="entry name" value="Medium-chain alcohol dehydrogenases, catalytic domain"/>
    <property type="match status" value="1"/>
</dbReference>
<dbReference type="AlphaFoldDB" id="A0AA38HF17"/>
<dbReference type="CDD" id="cd05288">
    <property type="entry name" value="PGDH"/>
    <property type="match status" value="1"/>
</dbReference>
<evidence type="ECO:0008006" key="6">
    <source>
        <dbReference type="Google" id="ProtNLM"/>
    </source>
</evidence>
<accession>A0AA38HF17</accession>
<dbReference type="EMBL" id="JAKWFO010000001">
    <property type="protein sequence ID" value="KAI9639200.1"/>
    <property type="molecule type" value="Genomic_DNA"/>
</dbReference>
<keyword evidence="5" id="KW-1185">Reference proteome</keyword>
<dbReference type="PANTHER" id="PTHR43205:SF19">
    <property type="entry name" value="ENOYL REDUCTASE (ER) DOMAIN-CONTAINING PROTEIN"/>
    <property type="match status" value="1"/>
</dbReference>
<dbReference type="RefSeq" id="XP_052948977.1">
    <property type="nucleotide sequence ID" value="XM_053090623.1"/>
</dbReference>
<dbReference type="InterPro" id="IPR011032">
    <property type="entry name" value="GroES-like_sf"/>
</dbReference>
<feature type="domain" description="Oxidoreductase N-terminal" evidence="3">
    <location>
        <begin position="5"/>
        <end position="116"/>
    </location>
</feature>
<organism evidence="4 5">
    <name type="scientific">Dioszegia hungarica</name>
    <dbReference type="NCBI Taxonomy" id="4972"/>
    <lineage>
        <taxon>Eukaryota</taxon>
        <taxon>Fungi</taxon>
        <taxon>Dikarya</taxon>
        <taxon>Basidiomycota</taxon>
        <taxon>Agaricomycotina</taxon>
        <taxon>Tremellomycetes</taxon>
        <taxon>Tremellales</taxon>
        <taxon>Bulleribasidiaceae</taxon>
        <taxon>Dioszegia</taxon>
    </lineage>
</organism>
<gene>
    <name evidence="4" type="ORF">MKK02DRAFT_39491</name>
</gene>
<dbReference type="FunFam" id="3.40.50.720:FF:000121">
    <property type="entry name" value="Prostaglandin reductase 2"/>
    <property type="match status" value="1"/>
</dbReference>
<dbReference type="Proteomes" id="UP001164286">
    <property type="component" value="Unassembled WGS sequence"/>
</dbReference>
<dbReference type="Pfam" id="PF16884">
    <property type="entry name" value="ADH_N_2"/>
    <property type="match status" value="1"/>
</dbReference>